<feature type="region of interest" description="Disordered" evidence="2">
    <location>
        <begin position="246"/>
        <end position="296"/>
    </location>
</feature>
<reference evidence="3" key="1">
    <citation type="journal article" date="2020" name="Fungal Divers.">
        <title>Resolving the Mortierellaceae phylogeny through synthesis of multi-gene phylogenetics and phylogenomics.</title>
        <authorList>
            <person name="Vandepol N."/>
            <person name="Liber J."/>
            <person name="Desiro A."/>
            <person name="Na H."/>
            <person name="Kennedy M."/>
            <person name="Barry K."/>
            <person name="Grigoriev I.V."/>
            <person name="Miller A.N."/>
            <person name="O'Donnell K."/>
            <person name="Stajich J.E."/>
            <person name="Bonito G."/>
        </authorList>
    </citation>
    <scope>NUCLEOTIDE SEQUENCE</scope>
    <source>
        <strain evidence="3">NRRL 2769</strain>
    </source>
</reference>
<feature type="compositionally biased region" description="Basic and acidic residues" evidence="2">
    <location>
        <begin position="265"/>
        <end position="296"/>
    </location>
</feature>
<feature type="region of interest" description="Disordered" evidence="2">
    <location>
        <begin position="38"/>
        <end position="64"/>
    </location>
</feature>
<evidence type="ECO:0000313" key="3">
    <source>
        <dbReference type="EMBL" id="KAG0023943.1"/>
    </source>
</evidence>
<evidence type="ECO:0000256" key="1">
    <source>
        <dbReference type="SAM" id="Coils"/>
    </source>
</evidence>
<evidence type="ECO:0000256" key="2">
    <source>
        <dbReference type="SAM" id="MobiDB-lite"/>
    </source>
</evidence>
<name>A0A9P6N4Y9_9FUNG</name>
<proteinExistence type="predicted"/>
<feature type="coiled-coil region" evidence="1">
    <location>
        <begin position="83"/>
        <end position="117"/>
    </location>
</feature>
<organism evidence="3 4">
    <name type="scientific">Entomortierella chlamydospora</name>
    <dbReference type="NCBI Taxonomy" id="101097"/>
    <lineage>
        <taxon>Eukaryota</taxon>
        <taxon>Fungi</taxon>
        <taxon>Fungi incertae sedis</taxon>
        <taxon>Mucoromycota</taxon>
        <taxon>Mortierellomycotina</taxon>
        <taxon>Mortierellomycetes</taxon>
        <taxon>Mortierellales</taxon>
        <taxon>Mortierellaceae</taxon>
        <taxon>Entomortierella</taxon>
    </lineage>
</organism>
<keyword evidence="4" id="KW-1185">Reference proteome</keyword>
<keyword evidence="1" id="KW-0175">Coiled coil</keyword>
<feature type="coiled-coil region" evidence="1">
    <location>
        <begin position="172"/>
        <end position="241"/>
    </location>
</feature>
<protein>
    <submittedName>
        <fullName evidence="3">Uncharacterized protein</fullName>
    </submittedName>
</protein>
<comment type="caution">
    <text evidence="3">The sequence shown here is derived from an EMBL/GenBank/DDBJ whole genome shotgun (WGS) entry which is preliminary data.</text>
</comment>
<dbReference type="Proteomes" id="UP000703661">
    <property type="component" value="Unassembled WGS sequence"/>
</dbReference>
<feature type="region of interest" description="Disordered" evidence="2">
    <location>
        <begin position="1"/>
        <end position="25"/>
    </location>
</feature>
<feature type="compositionally biased region" description="Low complexity" evidence="2">
    <location>
        <begin position="251"/>
        <end position="261"/>
    </location>
</feature>
<dbReference type="AlphaFoldDB" id="A0A9P6N4Y9"/>
<gene>
    <name evidence="3" type="ORF">BGZ80_007130</name>
</gene>
<evidence type="ECO:0000313" key="4">
    <source>
        <dbReference type="Proteomes" id="UP000703661"/>
    </source>
</evidence>
<accession>A0A9P6N4Y9</accession>
<feature type="compositionally biased region" description="Low complexity" evidence="2">
    <location>
        <begin position="44"/>
        <end position="56"/>
    </location>
</feature>
<dbReference type="EMBL" id="JAAAID010000036">
    <property type="protein sequence ID" value="KAG0023943.1"/>
    <property type="molecule type" value="Genomic_DNA"/>
</dbReference>
<sequence length="296" mass="34184">MYHHIPELPSPPLSPLSPRDQASGGMVHAKSYSIFEDSSDCNSHNQHYLPQQQQHNQGRESKHQVLPDVVMSAEDWYQVQTHIGSLEKDISQVSRMNKLLNQELDNVNNQIQRLTSQKCEGSQNQYEFLVQQIDGLHRQLQLAHNQISYGGFGDNDVGYYKALRQGEQPDTTKQLQSEVKELAKSLKNWQIAFQQAEEKYKRKCEGERTLKQTLRKRETQLSSLIEKLNECEKSIVNHKELEALEAKKRSSVSSHVSTPTPDKITSVDHKMKADDNKRKPRILQEQHTEERHLEVN</sequence>